<dbReference type="SMART" id="SM00450">
    <property type="entry name" value="RHOD"/>
    <property type="match status" value="1"/>
</dbReference>
<dbReference type="Pfam" id="PF00581">
    <property type="entry name" value="Rhodanese"/>
    <property type="match status" value="1"/>
</dbReference>
<reference evidence="2 3" key="1">
    <citation type="submission" date="2016-10" db="EMBL/GenBank/DDBJ databases">
        <title>Draft genome sequences of four alkaliphilic bacteria belonging to the Anaerobacillus genus.</title>
        <authorList>
            <person name="Bassil N.M."/>
            <person name="Lloyd J.R."/>
        </authorList>
    </citation>
    <scope>NUCLEOTIDE SEQUENCE [LARGE SCALE GENOMIC DNA]</scope>
    <source>
        <strain evidence="2 3">DSM 18345</strain>
    </source>
</reference>
<keyword evidence="3" id="KW-1185">Reference proteome</keyword>
<comment type="caution">
    <text evidence="2">The sequence shown here is derived from an EMBL/GenBank/DDBJ whole genome shotgun (WGS) entry which is preliminary data.</text>
</comment>
<dbReference type="EMBL" id="MLQR01000001">
    <property type="protein sequence ID" value="OIJ17211.1"/>
    <property type="molecule type" value="Genomic_DNA"/>
</dbReference>
<dbReference type="RefSeq" id="WP_071307937.1">
    <property type="nucleotide sequence ID" value="NZ_MLQR01000001.1"/>
</dbReference>
<accession>A0A1S2LXH1</accession>
<proteinExistence type="predicted"/>
<evidence type="ECO:0000313" key="3">
    <source>
        <dbReference type="Proteomes" id="UP000179524"/>
    </source>
</evidence>
<feature type="domain" description="Rhodanese" evidence="1">
    <location>
        <begin position="97"/>
        <end position="186"/>
    </location>
</feature>
<name>A0A1S2LXH1_9BACI</name>
<dbReference type="PROSITE" id="PS51257">
    <property type="entry name" value="PROKAR_LIPOPROTEIN"/>
    <property type="match status" value="1"/>
</dbReference>
<dbReference type="Gene3D" id="3.40.250.10">
    <property type="entry name" value="Rhodanese-like domain"/>
    <property type="match status" value="1"/>
</dbReference>
<evidence type="ECO:0000313" key="2">
    <source>
        <dbReference type="EMBL" id="OIJ17211.1"/>
    </source>
</evidence>
<protein>
    <recommendedName>
        <fullName evidence="1">Rhodanese domain-containing protein</fullName>
    </recommendedName>
</protein>
<dbReference type="AlphaFoldDB" id="A0A1S2LXH1"/>
<dbReference type="InterPro" id="IPR036873">
    <property type="entry name" value="Rhodanese-like_dom_sf"/>
</dbReference>
<organism evidence="2 3">
    <name type="scientific">Anaerobacillus alkalilacustris</name>
    <dbReference type="NCBI Taxonomy" id="393763"/>
    <lineage>
        <taxon>Bacteria</taxon>
        <taxon>Bacillati</taxon>
        <taxon>Bacillota</taxon>
        <taxon>Bacilli</taxon>
        <taxon>Bacillales</taxon>
        <taxon>Bacillaceae</taxon>
        <taxon>Anaerobacillus</taxon>
    </lineage>
</organism>
<dbReference type="OrthoDB" id="9770030at2"/>
<evidence type="ECO:0000259" key="1">
    <source>
        <dbReference type="PROSITE" id="PS50206"/>
    </source>
</evidence>
<sequence>MYKRLIFFSINFFILLLLGGCTKVAQVPVDEPIGVFGGEVDVSLYVIEVEPSQGPEPVELEEHLNYIDTEELMRLVGTVLPTSTERSTYDQYTPEWGFVLIDSRPPGPYKESHINGAINMPDGEFDRLVHLLPENKETMLIFYCGGLHCHLSPASANKALELGYTNVWVYQEGTPFWKSKGNYFVTTPEYVGDLIMETYVTDEDSDPYVIFDARTYNGYFNEHIPGGTFPVNSSEGYSDS</sequence>
<dbReference type="SUPFAM" id="SSF52821">
    <property type="entry name" value="Rhodanese/Cell cycle control phosphatase"/>
    <property type="match status" value="1"/>
</dbReference>
<gene>
    <name evidence="2" type="ORF">BKP37_01380</name>
</gene>
<dbReference type="InterPro" id="IPR001763">
    <property type="entry name" value="Rhodanese-like_dom"/>
</dbReference>
<dbReference type="PROSITE" id="PS50206">
    <property type="entry name" value="RHODANESE_3"/>
    <property type="match status" value="1"/>
</dbReference>
<dbReference type="Proteomes" id="UP000179524">
    <property type="component" value="Unassembled WGS sequence"/>
</dbReference>
<dbReference type="CDD" id="cd00158">
    <property type="entry name" value="RHOD"/>
    <property type="match status" value="1"/>
</dbReference>